<feature type="region of interest" description="Disordered" evidence="1">
    <location>
        <begin position="1"/>
        <end position="53"/>
    </location>
</feature>
<feature type="compositionally biased region" description="Basic residues" evidence="1">
    <location>
        <begin position="7"/>
        <end position="29"/>
    </location>
</feature>
<dbReference type="AlphaFoldDB" id="A0AAV4WEY1"/>
<name>A0AAV4WEY1_CAEEX</name>
<evidence type="ECO:0000256" key="1">
    <source>
        <dbReference type="SAM" id="MobiDB-lite"/>
    </source>
</evidence>
<comment type="caution">
    <text evidence="2">The sequence shown here is derived from an EMBL/GenBank/DDBJ whole genome shotgun (WGS) entry which is preliminary data.</text>
</comment>
<proteinExistence type="predicted"/>
<keyword evidence="3" id="KW-1185">Reference proteome</keyword>
<protein>
    <submittedName>
        <fullName evidence="2">Uncharacterized protein</fullName>
    </submittedName>
</protein>
<gene>
    <name evidence="2" type="ORF">CEXT_653401</name>
</gene>
<dbReference type="EMBL" id="BPLR01016008">
    <property type="protein sequence ID" value="GIY80414.1"/>
    <property type="molecule type" value="Genomic_DNA"/>
</dbReference>
<organism evidence="2 3">
    <name type="scientific">Caerostris extrusa</name>
    <name type="common">Bark spider</name>
    <name type="synonym">Caerostris bankana</name>
    <dbReference type="NCBI Taxonomy" id="172846"/>
    <lineage>
        <taxon>Eukaryota</taxon>
        <taxon>Metazoa</taxon>
        <taxon>Ecdysozoa</taxon>
        <taxon>Arthropoda</taxon>
        <taxon>Chelicerata</taxon>
        <taxon>Arachnida</taxon>
        <taxon>Araneae</taxon>
        <taxon>Araneomorphae</taxon>
        <taxon>Entelegynae</taxon>
        <taxon>Araneoidea</taxon>
        <taxon>Araneidae</taxon>
        <taxon>Caerostris</taxon>
    </lineage>
</organism>
<accession>A0AAV4WEY1</accession>
<dbReference type="Proteomes" id="UP001054945">
    <property type="component" value="Unassembled WGS sequence"/>
</dbReference>
<sequence length="86" mass="10124">MNLFKEGRKKKYQSKKEKKKERNIRKRKERLVVVEQDTSSKGGSKRHILPKKDKMLFPPKLSVSIGNRFFHSARGDKAKEPKLQSE</sequence>
<reference evidence="2 3" key="1">
    <citation type="submission" date="2021-06" db="EMBL/GenBank/DDBJ databases">
        <title>Caerostris extrusa draft genome.</title>
        <authorList>
            <person name="Kono N."/>
            <person name="Arakawa K."/>
        </authorList>
    </citation>
    <scope>NUCLEOTIDE SEQUENCE [LARGE SCALE GENOMIC DNA]</scope>
</reference>
<evidence type="ECO:0000313" key="2">
    <source>
        <dbReference type="EMBL" id="GIY80414.1"/>
    </source>
</evidence>
<evidence type="ECO:0000313" key="3">
    <source>
        <dbReference type="Proteomes" id="UP001054945"/>
    </source>
</evidence>